<evidence type="ECO:0000313" key="1">
    <source>
        <dbReference type="EMBL" id="KAF0823183.1"/>
    </source>
</evidence>
<dbReference type="AlphaFoldDB" id="A0A800MVB4"/>
<dbReference type="EMBL" id="VDEM01000036">
    <property type="protein sequence ID" value="KAF0823183.1"/>
    <property type="molecule type" value="Genomic_DNA"/>
</dbReference>
<evidence type="ECO:0000313" key="2">
    <source>
        <dbReference type="Proteomes" id="UP000465778"/>
    </source>
</evidence>
<proteinExistence type="predicted"/>
<dbReference type="Proteomes" id="UP000465778">
    <property type="component" value="Unassembled WGS sequence"/>
</dbReference>
<comment type="caution">
    <text evidence="1">The sequence shown here is derived from an EMBL/GenBank/DDBJ whole genome shotgun (WGS) entry which is preliminary data.</text>
</comment>
<organism evidence="1 2">
    <name type="scientific">Cytobacillus firmus</name>
    <name type="common">Bacillus firmus</name>
    <dbReference type="NCBI Taxonomy" id="1399"/>
    <lineage>
        <taxon>Bacteria</taxon>
        <taxon>Bacillati</taxon>
        <taxon>Bacillota</taxon>
        <taxon>Bacilli</taxon>
        <taxon>Bacillales</taxon>
        <taxon>Bacillaceae</taxon>
        <taxon>Cytobacillus</taxon>
    </lineage>
</organism>
<dbReference type="CDD" id="cd05018">
    <property type="entry name" value="CoxG"/>
    <property type="match status" value="1"/>
</dbReference>
<dbReference type="Gene3D" id="3.30.530.20">
    <property type="match status" value="1"/>
</dbReference>
<name>A0A800MVB4_CYTFI</name>
<dbReference type="SUPFAM" id="SSF55961">
    <property type="entry name" value="Bet v1-like"/>
    <property type="match status" value="1"/>
</dbReference>
<dbReference type="InterPro" id="IPR023393">
    <property type="entry name" value="START-like_dom_sf"/>
</dbReference>
<dbReference type="OrthoDB" id="9787428at2"/>
<sequence>MNGEGNIQLNGNLDKVFSSLLDPEVLKNCIMGCKELYKQETNVYVADLSVGVAAVKGKYDATIRLTDLEPPHSYKLIVHGEGAPGFVDAEAAIHLVSVDDENTELRYTYEAAVGGKVASIGQRMLGGVAKLIIKDFFKKIKRELDKVNIAD</sequence>
<dbReference type="RefSeq" id="WP_026584369.1">
    <property type="nucleotide sequence ID" value="NZ_CP084990.1"/>
</dbReference>
<protein>
    <submittedName>
        <fullName evidence="1">Carbon monoxide dehydrogenase G protein</fullName>
    </submittedName>
</protein>
<reference evidence="1 2" key="1">
    <citation type="journal article" date="2020" name="G3 (Bethesda)">
        <title>Whole Genome Sequencing and Comparative Genomics of Two Nematicidal Bacillus Strains Reveals a Wide Range of Possible Virulence Factors.</title>
        <authorList>
            <person name="Susic N."/>
            <person name="Janezic S."/>
            <person name="Rupnik M."/>
            <person name="Geric Stare B."/>
        </authorList>
    </citation>
    <scope>NUCLEOTIDE SEQUENCE [LARGE SCALE GENOMIC DNA]</scope>
    <source>
        <strain evidence="1 2">I-1582</strain>
    </source>
</reference>
<accession>A0A800MVB4</accession>
<dbReference type="PANTHER" id="PTHR38588:SF1">
    <property type="entry name" value="BLL0334 PROTEIN"/>
    <property type="match status" value="1"/>
</dbReference>
<gene>
    <name evidence="1" type="ORF">KIS1582_3001</name>
</gene>
<dbReference type="PANTHER" id="PTHR38588">
    <property type="entry name" value="BLL0334 PROTEIN"/>
    <property type="match status" value="1"/>
</dbReference>
<dbReference type="Pfam" id="PF06240">
    <property type="entry name" value="COXG"/>
    <property type="match status" value="1"/>
</dbReference>
<dbReference type="InterPro" id="IPR010419">
    <property type="entry name" value="CO_DH_gsu"/>
</dbReference>